<keyword evidence="4" id="KW-1185">Reference proteome</keyword>
<accession>A0A2D2D561</accession>
<dbReference type="STRING" id="595536.GCA_000178815_00989"/>
<evidence type="ECO:0000256" key="2">
    <source>
        <dbReference type="SAM" id="Coils"/>
    </source>
</evidence>
<dbReference type="Proteomes" id="UP000230709">
    <property type="component" value="Chromosome"/>
</dbReference>
<evidence type="ECO:0000313" key="4">
    <source>
        <dbReference type="Proteomes" id="UP000230709"/>
    </source>
</evidence>
<name>A0A2D2D561_METT3</name>
<protein>
    <submittedName>
        <fullName evidence="3">DUF2325 domain-containing protein</fullName>
    </submittedName>
</protein>
<dbReference type="EMBL" id="CP023737">
    <property type="protein sequence ID" value="ATQ70094.1"/>
    <property type="molecule type" value="Genomic_DNA"/>
</dbReference>
<feature type="coiled-coil region" evidence="2">
    <location>
        <begin position="166"/>
        <end position="264"/>
    </location>
</feature>
<organism evidence="3 4">
    <name type="scientific">Methylosinus trichosporium (strain ATCC 35070 / NCIMB 11131 / UNIQEM 75 / OB3b)</name>
    <dbReference type="NCBI Taxonomy" id="595536"/>
    <lineage>
        <taxon>Bacteria</taxon>
        <taxon>Pseudomonadati</taxon>
        <taxon>Pseudomonadota</taxon>
        <taxon>Alphaproteobacteria</taxon>
        <taxon>Hyphomicrobiales</taxon>
        <taxon>Methylocystaceae</taxon>
        <taxon>Methylosinus</taxon>
    </lineage>
</organism>
<sequence length="402" mass="44921">MSDALQRVSSSVLEKLTQPPRISRGEPGVRRRIWEIIGASHCSIIGTCMTIAELRKIARRTRFLADEQRYNDYHIHGLFVEAMSEDCAVSRAVQKHLDTKYEGAIRKAKSLDGDEAFLAYWESAVDNGFVPGAYWALIGHPRLPIGVDTRIFGDIHMMSHLCGATHRGEAREIAELRREKAEIARRFVALVAERNDEIARQRGEIARLSAAVRELTPLEEECERLRREARRDSRAELDAALRENAVLREDRARLEQRLERLSARRSRIDAPPPAPLPPSPPLEISIAAASEEPMDLCGRCLLYVGGRPRTVGRLQQIVEQHNGSLIHHDGGMEDSRAMLSELVRRADAVFFPVDCVSHRAVDAVKSLCESRGIPYCPLRSASASAFERAITELGRAEVAASS</sequence>
<dbReference type="AlphaFoldDB" id="A0A2D2D561"/>
<evidence type="ECO:0000256" key="1">
    <source>
        <dbReference type="ARBA" id="ARBA00007189"/>
    </source>
</evidence>
<gene>
    <name evidence="3" type="ORF">CQW49_21040</name>
</gene>
<keyword evidence="2" id="KW-0175">Coiled coil</keyword>
<dbReference type="KEGG" id="mtw:CQW49_21040"/>
<dbReference type="RefSeq" id="WP_003614795.1">
    <property type="nucleotide sequence ID" value="NZ_ADVE02000001.1"/>
</dbReference>
<proteinExistence type="inferred from homology"/>
<comment type="similarity">
    <text evidence="1">Belongs to the UPF0751 family.</text>
</comment>
<dbReference type="Pfam" id="PF10087">
    <property type="entry name" value="DUF2325"/>
    <property type="match status" value="1"/>
</dbReference>
<dbReference type="InterPro" id="IPR016772">
    <property type="entry name" value="UCP020408"/>
</dbReference>
<reference evidence="4" key="1">
    <citation type="submission" date="2017-10" db="EMBL/GenBank/DDBJ databases">
        <title>Completed PacBio SMRT sequence of Methylosinus trichosporium OB3b reveals presence of a third large plasmid.</title>
        <authorList>
            <person name="Charles T.C."/>
            <person name="Lynch M.D.J."/>
            <person name="Heil J.R."/>
            <person name="Cheng J."/>
        </authorList>
    </citation>
    <scope>NUCLEOTIDE SEQUENCE [LARGE SCALE GENOMIC DNA]</scope>
    <source>
        <strain evidence="4">OB3b</strain>
    </source>
</reference>
<evidence type="ECO:0000313" key="3">
    <source>
        <dbReference type="EMBL" id="ATQ70094.1"/>
    </source>
</evidence>